<evidence type="ECO:0000256" key="1">
    <source>
        <dbReference type="PROSITE-ProRule" id="PRU00076"/>
    </source>
</evidence>
<dbReference type="AlphaFoldDB" id="A0A9J6C7D2"/>
<dbReference type="PROSITE" id="PS50026">
    <property type="entry name" value="EGF_3"/>
    <property type="match status" value="1"/>
</dbReference>
<comment type="caution">
    <text evidence="1">Lacks conserved residue(s) required for the propagation of feature annotation.</text>
</comment>
<dbReference type="Proteomes" id="UP001107558">
    <property type="component" value="Chromosome 2"/>
</dbReference>
<evidence type="ECO:0000259" key="3">
    <source>
        <dbReference type="PROSITE" id="PS50026"/>
    </source>
</evidence>
<feature type="disulfide bond" evidence="1">
    <location>
        <begin position="149"/>
        <end position="158"/>
    </location>
</feature>
<feature type="disulfide bond" evidence="1">
    <location>
        <begin position="131"/>
        <end position="141"/>
    </location>
</feature>
<proteinExistence type="predicted"/>
<keyword evidence="1" id="KW-1015">Disulfide bond</keyword>
<dbReference type="InterPro" id="IPR000742">
    <property type="entry name" value="EGF"/>
</dbReference>
<organism evidence="4 5">
    <name type="scientific">Polypedilum vanderplanki</name>
    <name type="common">Sleeping chironomid midge</name>
    <dbReference type="NCBI Taxonomy" id="319348"/>
    <lineage>
        <taxon>Eukaryota</taxon>
        <taxon>Metazoa</taxon>
        <taxon>Ecdysozoa</taxon>
        <taxon>Arthropoda</taxon>
        <taxon>Hexapoda</taxon>
        <taxon>Insecta</taxon>
        <taxon>Pterygota</taxon>
        <taxon>Neoptera</taxon>
        <taxon>Endopterygota</taxon>
        <taxon>Diptera</taxon>
        <taxon>Nematocera</taxon>
        <taxon>Chironomoidea</taxon>
        <taxon>Chironomidae</taxon>
        <taxon>Chironominae</taxon>
        <taxon>Polypedilum</taxon>
        <taxon>Polypedilum</taxon>
    </lineage>
</organism>
<protein>
    <recommendedName>
        <fullName evidence="3">EGF-like domain-containing protein</fullName>
    </recommendedName>
</protein>
<keyword evidence="1" id="KW-0245">EGF-like domain</keyword>
<feature type="chain" id="PRO_5039928841" description="EGF-like domain-containing protein" evidence="2">
    <location>
        <begin position="20"/>
        <end position="259"/>
    </location>
</feature>
<dbReference type="SUPFAM" id="SSF57196">
    <property type="entry name" value="EGF/Laminin"/>
    <property type="match status" value="1"/>
</dbReference>
<evidence type="ECO:0000313" key="4">
    <source>
        <dbReference type="EMBL" id="KAG5677954.1"/>
    </source>
</evidence>
<accession>A0A9J6C7D2</accession>
<name>A0A9J6C7D2_POLVA</name>
<evidence type="ECO:0000256" key="2">
    <source>
        <dbReference type="SAM" id="SignalP"/>
    </source>
</evidence>
<feature type="signal peptide" evidence="2">
    <location>
        <begin position="1"/>
        <end position="19"/>
    </location>
</feature>
<reference evidence="4" key="1">
    <citation type="submission" date="2021-03" db="EMBL/GenBank/DDBJ databases">
        <title>Chromosome level genome of the anhydrobiotic midge Polypedilum vanderplanki.</title>
        <authorList>
            <person name="Yoshida Y."/>
            <person name="Kikawada T."/>
            <person name="Gusev O."/>
        </authorList>
    </citation>
    <scope>NUCLEOTIDE SEQUENCE</scope>
    <source>
        <strain evidence="4">NIAS01</strain>
        <tissue evidence="4">Whole body or cell culture</tissue>
    </source>
</reference>
<dbReference type="PROSITE" id="PS01186">
    <property type="entry name" value="EGF_2"/>
    <property type="match status" value="1"/>
</dbReference>
<keyword evidence="5" id="KW-1185">Reference proteome</keyword>
<dbReference type="OrthoDB" id="409374at2759"/>
<comment type="caution">
    <text evidence="4">The sequence shown here is derived from an EMBL/GenBank/DDBJ whole genome shotgun (WGS) entry which is preliminary data.</text>
</comment>
<dbReference type="PROSITE" id="PS00022">
    <property type="entry name" value="EGF_1"/>
    <property type="match status" value="1"/>
</dbReference>
<feature type="domain" description="EGF-like" evidence="3">
    <location>
        <begin position="128"/>
        <end position="159"/>
    </location>
</feature>
<dbReference type="Gene3D" id="2.10.25.10">
    <property type="entry name" value="Laminin"/>
    <property type="match status" value="1"/>
</dbReference>
<dbReference type="EMBL" id="JADBJN010000002">
    <property type="protein sequence ID" value="KAG5677954.1"/>
    <property type="molecule type" value="Genomic_DNA"/>
</dbReference>
<keyword evidence="2" id="KW-0732">Signal</keyword>
<gene>
    <name evidence="4" type="ORF">PVAND_007667</name>
</gene>
<sequence length="259" mass="30106">MSRIVSLALLAYLFANVTCQGIQEFKGNERKSMLGSTTEQMFGRIWLNATERPLGICEREEEYTEEIDVIERIPFQVEVEACFTRVSRCTELETHYRDEKKKKNVTQTRKVRECCENYEIDEVTGDCKPICVRGCENAGVCIEPNVCKCDFGYEGKYCEIDALPENVLSGPNVCERIEMHEEMERVVEQEFVETTYKEWCWPKIRCVHTKTELMPVEKHRKTVKPHPVKYCCNGFAKNYKGNRCLPIDGTEDIQQQVVQ</sequence>
<evidence type="ECO:0000313" key="5">
    <source>
        <dbReference type="Proteomes" id="UP001107558"/>
    </source>
</evidence>